<dbReference type="Pfam" id="PF07484">
    <property type="entry name" value="Collar"/>
    <property type="match status" value="1"/>
</dbReference>
<protein>
    <submittedName>
        <fullName evidence="2">Phage Tail Collar Domain</fullName>
    </submittedName>
</protein>
<dbReference type="InterPro" id="IPR037053">
    <property type="entry name" value="Phage_tail_collar_dom_sf"/>
</dbReference>
<proteinExistence type="predicted"/>
<dbReference type="RefSeq" id="WP_115648511.1">
    <property type="nucleotide sequence ID" value="NZ_UFVO01000003.1"/>
</dbReference>
<dbReference type="Proteomes" id="UP000254029">
    <property type="component" value="Unassembled WGS sequence"/>
</dbReference>
<evidence type="ECO:0000313" key="3">
    <source>
        <dbReference type="Proteomes" id="UP000254029"/>
    </source>
</evidence>
<dbReference type="InterPro" id="IPR011083">
    <property type="entry name" value="Phage_tail_collar_dom"/>
</dbReference>
<dbReference type="AlphaFoldDB" id="A0AAX2MEA4"/>
<reference evidence="2 3" key="1">
    <citation type="submission" date="2018-06" db="EMBL/GenBank/DDBJ databases">
        <authorList>
            <consortium name="Pathogen Informatics"/>
            <person name="Doyle S."/>
        </authorList>
    </citation>
    <scope>NUCLEOTIDE SEQUENCE [LARGE SCALE GENOMIC DNA]</scope>
    <source>
        <strain evidence="2 3">NCTC8684</strain>
    </source>
</reference>
<dbReference type="Gene3D" id="3.90.1340.10">
    <property type="entry name" value="Phage tail collar domain"/>
    <property type="match status" value="1"/>
</dbReference>
<comment type="caution">
    <text evidence="2">The sequence shown here is derived from an EMBL/GenBank/DDBJ whole genome shotgun (WGS) entry which is preliminary data.</text>
</comment>
<dbReference type="EMBL" id="UIGR01000001">
    <property type="protein sequence ID" value="SUX34781.1"/>
    <property type="molecule type" value="Genomic_DNA"/>
</dbReference>
<evidence type="ECO:0000259" key="1">
    <source>
        <dbReference type="Pfam" id="PF07484"/>
    </source>
</evidence>
<accession>A0AAX2MEA4</accession>
<dbReference type="SUPFAM" id="SSF88874">
    <property type="entry name" value="Receptor-binding domain of short tail fibre protein gp12"/>
    <property type="match status" value="1"/>
</dbReference>
<feature type="domain" description="Phage tail collar" evidence="1">
    <location>
        <begin position="273"/>
        <end position="330"/>
    </location>
</feature>
<organism evidence="2 3">
    <name type="scientific">Chromobacterium violaceum</name>
    <dbReference type="NCBI Taxonomy" id="536"/>
    <lineage>
        <taxon>Bacteria</taxon>
        <taxon>Pseudomonadati</taxon>
        <taxon>Pseudomonadota</taxon>
        <taxon>Betaproteobacteria</taxon>
        <taxon>Neisseriales</taxon>
        <taxon>Chromobacteriaceae</taxon>
        <taxon>Chromobacterium</taxon>
    </lineage>
</organism>
<gene>
    <name evidence="2" type="ORF">NCTC8684_03641</name>
</gene>
<name>A0AAX2MEA4_CHRVL</name>
<sequence length="446" mass="46813">MAYLPEKSVWETGIYQLETSDPVLAGPDGIDNLQGKQLANRTVHLKERIDKLESGEKSSGNAIKLNTARKIEVTGDGSWNVMFDGSSNASAALTLASTGVAPGSYGMVTVDAKGRVTAGRAMTGNDVPSHDWSKITSGRPTTLAGYGITDAAPLGQMLDSLALKLSIDAQGRASTTTFRAKKGYPASDNATNGFAFESDGDTGMFAAGGDGTNSGVTEIALVIDSKPVFLAKPIGLWNQSYGWLHLYFAQKSTTLAGYGITDAAPASAGVPTGMICWYANPSAPAGWLICDGKAISRMTYAALFAVIGTTYGVGDGTTTFNLPDLRDQFIRGHNAGNGRAFGSRQPGSIVPYQGYIDQKNGSTGSWQSSANDRLSWVSSLYDDGLESNHADGVVIDPAKYNVIPPVGWQVQLQSSSSQMVGTAASTSNLLKGARPQNVTLLPCIKI</sequence>
<evidence type="ECO:0000313" key="2">
    <source>
        <dbReference type="EMBL" id="SUX34781.1"/>
    </source>
</evidence>